<organism evidence="2">
    <name type="scientific">Eiseniibacteriota bacterium</name>
    <dbReference type="NCBI Taxonomy" id="2212470"/>
    <lineage>
        <taxon>Bacteria</taxon>
        <taxon>Candidatus Eiseniibacteriota</taxon>
    </lineage>
</organism>
<evidence type="ECO:0008006" key="3">
    <source>
        <dbReference type="Google" id="ProtNLM"/>
    </source>
</evidence>
<dbReference type="AlphaFoldDB" id="A0A832MMF1"/>
<protein>
    <recommendedName>
        <fullName evidence="3">PH domain-containing protein</fullName>
    </recommendedName>
</protein>
<evidence type="ECO:0000313" key="2">
    <source>
        <dbReference type="EMBL" id="HGZ42848.1"/>
    </source>
</evidence>
<name>A0A832MMF1_UNCEI</name>
<sequence>MNATPPGTDAGRDGGAPLEWTYNPWRERPGLAVAGTALALGVCAVVGALGEGPLLSAGLAAAGVASLAPLFVPARCRVGADGVARRGPLGWSRRPWAAIRRAVAGPGGLLVSPYTRRHWLDPWRAMFLPLPSARRAVLLAALRSRLEDHGLGR</sequence>
<feature type="transmembrane region" description="Helical" evidence="1">
    <location>
        <begin position="55"/>
        <end position="76"/>
    </location>
</feature>
<feature type="transmembrane region" description="Helical" evidence="1">
    <location>
        <begin position="30"/>
        <end position="49"/>
    </location>
</feature>
<accession>A0A832MMF1</accession>
<gene>
    <name evidence="2" type="ORF">ENR23_05370</name>
</gene>
<keyword evidence="1" id="KW-1133">Transmembrane helix</keyword>
<comment type="caution">
    <text evidence="2">The sequence shown here is derived from an EMBL/GenBank/DDBJ whole genome shotgun (WGS) entry which is preliminary data.</text>
</comment>
<proteinExistence type="predicted"/>
<evidence type="ECO:0000256" key="1">
    <source>
        <dbReference type="SAM" id="Phobius"/>
    </source>
</evidence>
<dbReference type="EMBL" id="DSQF01000012">
    <property type="protein sequence ID" value="HGZ42848.1"/>
    <property type="molecule type" value="Genomic_DNA"/>
</dbReference>
<keyword evidence="1" id="KW-0472">Membrane</keyword>
<keyword evidence="1" id="KW-0812">Transmembrane</keyword>
<reference evidence="2" key="1">
    <citation type="journal article" date="2020" name="mSystems">
        <title>Genome- and Community-Level Interaction Insights into Carbon Utilization and Element Cycling Functions of Hydrothermarchaeota in Hydrothermal Sediment.</title>
        <authorList>
            <person name="Zhou Z."/>
            <person name="Liu Y."/>
            <person name="Xu W."/>
            <person name="Pan J."/>
            <person name="Luo Z.H."/>
            <person name="Li M."/>
        </authorList>
    </citation>
    <scope>NUCLEOTIDE SEQUENCE [LARGE SCALE GENOMIC DNA]</scope>
    <source>
        <strain evidence="2">SpSt-381</strain>
    </source>
</reference>